<dbReference type="EMBL" id="BGPR01032428">
    <property type="protein sequence ID" value="GBO05968.1"/>
    <property type="molecule type" value="Genomic_DNA"/>
</dbReference>
<protein>
    <submittedName>
        <fullName evidence="1">Uncharacterized protein</fullName>
    </submittedName>
</protein>
<evidence type="ECO:0000313" key="2">
    <source>
        <dbReference type="EMBL" id="GBO05968.1"/>
    </source>
</evidence>
<evidence type="ECO:0000313" key="1">
    <source>
        <dbReference type="EMBL" id="GBO05963.1"/>
    </source>
</evidence>
<proteinExistence type="predicted"/>
<name>A0A4Y2U0E0_ARAVE</name>
<comment type="caution">
    <text evidence="1">The sequence shown here is derived from an EMBL/GenBank/DDBJ whole genome shotgun (WGS) entry which is preliminary data.</text>
</comment>
<dbReference type="Proteomes" id="UP000499080">
    <property type="component" value="Unassembled WGS sequence"/>
</dbReference>
<organism evidence="1 3">
    <name type="scientific">Araneus ventricosus</name>
    <name type="common">Orbweaver spider</name>
    <name type="synonym">Epeira ventricosa</name>
    <dbReference type="NCBI Taxonomy" id="182803"/>
    <lineage>
        <taxon>Eukaryota</taxon>
        <taxon>Metazoa</taxon>
        <taxon>Ecdysozoa</taxon>
        <taxon>Arthropoda</taxon>
        <taxon>Chelicerata</taxon>
        <taxon>Arachnida</taxon>
        <taxon>Araneae</taxon>
        <taxon>Araneomorphae</taxon>
        <taxon>Entelegynae</taxon>
        <taxon>Araneoidea</taxon>
        <taxon>Araneidae</taxon>
        <taxon>Araneus</taxon>
    </lineage>
</organism>
<accession>A0A4Y2U0E0</accession>
<keyword evidence="3" id="KW-1185">Reference proteome</keyword>
<gene>
    <name evidence="2" type="ORF">AVEN_208180_1</name>
    <name evidence="1" type="ORF">AVEN_237185_1</name>
</gene>
<reference evidence="1 3" key="1">
    <citation type="journal article" date="2019" name="Sci. Rep.">
        <title>Orb-weaving spider Araneus ventricosus genome elucidates the spidroin gene catalogue.</title>
        <authorList>
            <person name="Kono N."/>
            <person name="Nakamura H."/>
            <person name="Ohtoshi R."/>
            <person name="Moran D.A.P."/>
            <person name="Shinohara A."/>
            <person name="Yoshida Y."/>
            <person name="Fujiwara M."/>
            <person name="Mori M."/>
            <person name="Tomita M."/>
            <person name="Arakawa K."/>
        </authorList>
    </citation>
    <scope>NUCLEOTIDE SEQUENCE [LARGE SCALE GENOMIC DNA]</scope>
</reference>
<sequence length="104" mass="11574">MNFRSRCCLLLLSESLLPCDDLPEKLLHDVGESEHRDSKPAAKKSAHVTEDFAVLRLPGSSLTELECLEFRMINQRIGIDNNFRLSGILTLSASGRASFALFLP</sequence>
<evidence type="ECO:0000313" key="3">
    <source>
        <dbReference type="Proteomes" id="UP000499080"/>
    </source>
</evidence>
<dbReference type="AlphaFoldDB" id="A0A4Y2U0E0"/>
<dbReference type="EMBL" id="BGPR01032426">
    <property type="protein sequence ID" value="GBO05963.1"/>
    <property type="molecule type" value="Genomic_DNA"/>
</dbReference>